<name>A0A839HC92_9GAMM</name>
<reference evidence="1 2" key="1">
    <citation type="journal article" date="2020" name="Arch. Microbiol.">
        <title>The genome sequence of the giant phototrophic gammaproteobacterium Thiospirillum jenense gives insight into its physiological properties and phylogenetic relationships.</title>
        <authorList>
            <person name="Imhoff J.F."/>
            <person name="Meyer T.E."/>
            <person name="Kyndt J.A."/>
        </authorList>
    </citation>
    <scope>NUCLEOTIDE SEQUENCE [LARGE SCALE GENOMIC DNA]</scope>
    <source>
        <strain evidence="1 2">DSM 216</strain>
    </source>
</reference>
<accession>A0A839HC92</accession>
<dbReference type="AlphaFoldDB" id="A0A839HC92"/>
<evidence type="ECO:0000313" key="2">
    <source>
        <dbReference type="Proteomes" id="UP000548632"/>
    </source>
</evidence>
<organism evidence="1 2">
    <name type="scientific">Thiospirillum jenense</name>
    <dbReference type="NCBI Taxonomy" id="1653858"/>
    <lineage>
        <taxon>Bacteria</taxon>
        <taxon>Pseudomonadati</taxon>
        <taxon>Pseudomonadota</taxon>
        <taxon>Gammaproteobacteria</taxon>
        <taxon>Chromatiales</taxon>
        <taxon>Chromatiaceae</taxon>
        <taxon>Thiospirillum</taxon>
    </lineage>
</organism>
<gene>
    <name evidence="1" type="ORF">HUK38_00250</name>
</gene>
<sequence>MSQIVFDAPELKQLLKQVLTETLIEQRALLREVFIDALEEVALAEAIRQGQTTTLIDRSQFPLPAGEG</sequence>
<proteinExistence type="predicted"/>
<dbReference type="InterPro" id="IPR057930">
    <property type="entry name" value="Antitoxin_put"/>
</dbReference>
<dbReference type="Proteomes" id="UP000548632">
    <property type="component" value="Unassembled WGS sequence"/>
</dbReference>
<dbReference type="Pfam" id="PF25734">
    <property type="entry name" value="RelB_like_antitoxin"/>
    <property type="match status" value="1"/>
</dbReference>
<dbReference type="RefSeq" id="WP_182581765.1">
    <property type="nucleotide sequence ID" value="NZ_JABVCQ010000001.1"/>
</dbReference>
<comment type="caution">
    <text evidence="1">The sequence shown here is derived from an EMBL/GenBank/DDBJ whole genome shotgun (WGS) entry which is preliminary data.</text>
</comment>
<evidence type="ECO:0000313" key="1">
    <source>
        <dbReference type="EMBL" id="MBB1124659.1"/>
    </source>
</evidence>
<protein>
    <submittedName>
        <fullName evidence="1">Uncharacterized protein</fullName>
    </submittedName>
</protein>
<keyword evidence="2" id="KW-1185">Reference proteome</keyword>
<dbReference type="EMBL" id="JABVCQ010000001">
    <property type="protein sequence ID" value="MBB1124659.1"/>
    <property type="molecule type" value="Genomic_DNA"/>
</dbReference>